<feature type="transmembrane region" description="Helical" evidence="6">
    <location>
        <begin position="35"/>
        <end position="58"/>
    </location>
</feature>
<evidence type="ECO:0000256" key="6">
    <source>
        <dbReference type="SAM" id="Phobius"/>
    </source>
</evidence>
<protein>
    <recommendedName>
        <fullName evidence="7">Late embryogenesis abundant protein LEA-2 subgroup domain-containing protein</fullName>
    </recommendedName>
</protein>
<gene>
    <name evidence="8" type="ORF">ACAT0790_LOCUS64898</name>
</gene>
<dbReference type="InterPro" id="IPR004864">
    <property type="entry name" value="LEA_2"/>
</dbReference>
<evidence type="ECO:0000259" key="7">
    <source>
        <dbReference type="Pfam" id="PF03168"/>
    </source>
</evidence>
<organism evidence="8">
    <name type="scientific">Alexandrium catenella</name>
    <name type="common">Red tide dinoflagellate</name>
    <name type="synonym">Gonyaulax catenella</name>
    <dbReference type="NCBI Taxonomy" id="2925"/>
    <lineage>
        <taxon>Eukaryota</taxon>
        <taxon>Sar</taxon>
        <taxon>Alveolata</taxon>
        <taxon>Dinophyceae</taxon>
        <taxon>Gonyaulacales</taxon>
        <taxon>Pyrocystaceae</taxon>
        <taxon>Alexandrium</taxon>
    </lineage>
</organism>
<evidence type="ECO:0000256" key="4">
    <source>
        <dbReference type="ARBA" id="ARBA00023136"/>
    </source>
</evidence>
<evidence type="ECO:0000256" key="2">
    <source>
        <dbReference type="ARBA" id="ARBA00022692"/>
    </source>
</evidence>
<dbReference type="Pfam" id="PF03168">
    <property type="entry name" value="LEA_2"/>
    <property type="match status" value="1"/>
</dbReference>
<reference evidence="8" key="1">
    <citation type="submission" date="2021-01" db="EMBL/GenBank/DDBJ databases">
        <authorList>
            <person name="Corre E."/>
            <person name="Pelletier E."/>
            <person name="Niang G."/>
            <person name="Scheremetjew M."/>
            <person name="Finn R."/>
            <person name="Kale V."/>
            <person name="Holt S."/>
            <person name="Cochrane G."/>
            <person name="Meng A."/>
            <person name="Brown T."/>
            <person name="Cohen L."/>
        </authorList>
    </citation>
    <scope>NUCLEOTIDE SEQUENCE</scope>
    <source>
        <strain evidence="8">OF101</strain>
    </source>
</reference>
<keyword evidence="3 6" id="KW-1133">Transmembrane helix</keyword>
<dbReference type="Gene3D" id="2.60.40.1820">
    <property type="match status" value="1"/>
</dbReference>
<sequence>MAGRRKNLDLPLYDTTPSNSEDEEESESPPFCRPCCWGVCACALTTSILLGALTLYLVPGIQFKQPHWTVKSLIIDRVDLPAINLEGLVAADTRECPPEDPCGLTEAKGCSKCPEADMWNDGCICKRGAKRERSGQGSSASPGTIVRADTAACPLLDTCGVITGVSCSKCPDSSWINDGCTCRQPLSADEFFKGLEGFLALLAGNTSSIVQMTLQVGVEVTNPNVLGAQTDAGEFTLRYKGTPIGSAKTEPRSIGANDTFPMSIAVQVDSVPADVAMQMTQELLEENNQLSMRVDGKMHAQVGLLRVTCGVACDLRIDASKLPATVFTKEACKYSYGV</sequence>
<dbReference type="AlphaFoldDB" id="A0A7S1S944"/>
<dbReference type="PANTHER" id="PTHR31234">
    <property type="entry name" value="LATE EMBRYOGENESIS ABUNDANT (LEA) HYDROXYPROLINE-RICH GLYCOPROTEIN FAMILY"/>
    <property type="match status" value="1"/>
</dbReference>
<dbReference type="InterPro" id="IPR044839">
    <property type="entry name" value="NDR1-like"/>
</dbReference>
<dbReference type="PANTHER" id="PTHR31234:SF2">
    <property type="entry name" value="OS05G0199100 PROTEIN"/>
    <property type="match status" value="1"/>
</dbReference>
<evidence type="ECO:0000256" key="5">
    <source>
        <dbReference type="SAM" id="MobiDB-lite"/>
    </source>
</evidence>
<keyword evidence="2 6" id="KW-0812">Transmembrane</keyword>
<feature type="region of interest" description="Disordered" evidence="5">
    <location>
        <begin position="1"/>
        <end position="29"/>
    </location>
</feature>
<keyword evidence="4 6" id="KW-0472">Membrane</keyword>
<dbReference type="GO" id="GO:0005886">
    <property type="term" value="C:plasma membrane"/>
    <property type="evidence" value="ECO:0007669"/>
    <property type="project" value="TreeGrafter"/>
</dbReference>
<dbReference type="SUPFAM" id="SSF117070">
    <property type="entry name" value="LEA14-like"/>
    <property type="match status" value="1"/>
</dbReference>
<feature type="domain" description="Late embryogenesis abundant protein LEA-2 subgroup" evidence="7">
    <location>
        <begin position="218"/>
        <end position="308"/>
    </location>
</feature>
<proteinExistence type="predicted"/>
<evidence type="ECO:0000313" key="8">
    <source>
        <dbReference type="EMBL" id="CAD9188124.1"/>
    </source>
</evidence>
<evidence type="ECO:0000256" key="1">
    <source>
        <dbReference type="ARBA" id="ARBA00004167"/>
    </source>
</evidence>
<comment type="subcellular location">
    <subcellularLocation>
        <location evidence="1">Membrane</location>
        <topology evidence="1">Single-pass membrane protein</topology>
    </subcellularLocation>
</comment>
<accession>A0A7S1S944</accession>
<dbReference type="EMBL" id="HBGE01108866">
    <property type="protein sequence ID" value="CAD9188124.1"/>
    <property type="molecule type" value="Transcribed_RNA"/>
</dbReference>
<name>A0A7S1S944_ALECA</name>
<evidence type="ECO:0000256" key="3">
    <source>
        <dbReference type="ARBA" id="ARBA00022989"/>
    </source>
</evidence>
<dbReference type="GO" id="GO:0098542">
    <property type="term" value="P:defense response to other organism"/>
    <property type="evidence" value="ECO:0007669"/>
    <property type="project" value="InterPro"/>
</dbReference>